<dbReference type="PANTHER" id="PTHR47566">
    <property type="match status" value="1"/>
</dbReference>
<dbReference type="AlphaFoldDB" id="S5ZSX5"/>
<dbReference type="InterPro" id="IPR052574">
    <property type="entry name" value="CDIRP"/>
</dbReference>
<evidence type="ECO:0000256" key="2">
    <source>
        <dbReference type="ARBA" id="ARBA00022737"/>
    </source>
</evidence>
<evidence type="ECO:0000256" key="1">
    <source>
        <dbReference type="ARBA" id="ARBA00022614"/>
    </source>
</evidence>
<keyword evidence="4" id="KW-1185">Reference proteome</keyword>
<dbReference type="Gene3D" id="3.80.10.10">
    <property type="entry name" value="Ribonuclease Inhibitor"/>
    <property type="match status" value="1"/>
</dbReference>
<keyword evidence="2" id="KW-0677">Repeat</keyword>
<protein>
    <submittedName>
        <fullName evidence="3">Internalin-like protein</fullName>
    </submittedName>
</protein>
<gene>
    <name evidence="3" type="ORF">TPE_0724</name>
</gene>
<accession>S5ZSX5</accession>
<dbReference type="SUPFAM" id="SSF52058">
    <property type="entry name" value="L domain-like"/>
    <property type="match status" value="1"/>
</dbReference>
<dbReference type="PATRIC" id="fig|1291379.3.peg.720"/>
<dbReference type="GO" id="GO:0035591">
    <property type="term" value="F:signaling adaptor activity"/>
    <property type="evidence" value="ECO:0007669"/>
    <property type="project" value="TreeGrafter"/>
</dbReference>
<proteinExistence type="predicted"/>
<dbReference type="HOGENOM" id="CLU_1730607_0_0_12"/>
<sequence>MQGCTALTYLYCGNNQLASLNVQGFTALMYLYCNNNQLNSLNVQGLTALREVGCRNNKITSLNVQDCTALEWLSCYNNKLNEEAFILLFTDLPSRSSYAIKGTCYLYREADPTEGNCTDFTLSPALQAAFNNAKAKNWKMYKFIDSVGAEI</sequence>
<name>S5ZSX5_9SPIR</name>
<dbReference type="PANTHER" id="PTHR47566:SF1">
    <property type="entry name" value="PROTEIN NUD1"/>
    <property type="match status" value="1"/>
</dbReference>
<evidence type="ECO:0000313" key="4">
    <source>
        <dbReference type="Proteomes" id="UP000015620"/>
    </source>
</evidence>
<dbReference type="STRING" id="1291379.TPE_0724"/>
<keyword evidence="1" id="KW-0433">Leucine-rich repeat</keyword>
<dbReference type="EMBL" id="CP004120">
    <property type="protein sequence ID" value="AGT43220.1"/>
    <property type="molecule type" value="Genomic_DNA"/>
</dbReference>
<evidence type="ECO:0000313" key="3">
    <source>
        <dbReference type="EMBL" id="AGT43220.1"/>
    </source>
</evidence>
<reference evidence="3 4" key="1">
    <citation type="journal article" date="2013" name="PLoS ONE">
        <title>Genome-Wide Relatedness of Treponema pedis, from Gingiva and Necrotic Skin Lesions of Pigs, with the Human Oral Pathogen Treponema denticola.</title>
        <authorList>
            <person name="Svartstrom O."/>
            <person name="Mushtaq M."/>
            <person name="Pringle M."/>
            <person name="Segerman B."/>
        </authorList>
    </citation>
    <scope>NUCLEOTIDE SEQUENCE [LARGE SCALE GENOMIC DNA]</scope>
    <source>
        <strain evidence="3">T A4</strain>
    </source>
</reference>
<dbReference type="KEGG" id="tped:TPE_0724"/>
<organism evidence="3 4">
    <name type="scientific">Treponema pedis str. T A4</name>
    <dbReference type="NCBI Taxonomy" id="1291379"/>
    <lineage>
        <taxon>Bacteria</taxon>
        <taxon>Pseudomonadati</taxon>
        <taxon>Spirochaetota</taxon>
        <taxon>Spirochaetia</taxon>
        <taxon>Spirochaetales</taxon>
        <taxon>Treponemataceae</taxon>
        <taxon>Treponema</taxon>
    </lineage>
</organism>
<dbReference type="Proteomes" id="UP000015620">
    <property type="component" value="Chromosome"/>
</dbReference>
<dbReference type="InterPro" id="IPR032675">
    <property type="entry name" value="LRR_dom_sf"/>
</dbReference>